<dbReference type="Gene3D" id="2.60.40.10">
    <property type="entry name" value="Immunoglobulins"/>
    <property type="match status" value="1"/>
</dbReference>
<evidence type="ECO:0000259" key="2">
    <source>
        <dbReference type="Pfam" id="PF17116"/>
    </source>
</evidence>
<dbReference type="EMBL" id="CP133721">
    <property type="protein sequence ID" value="WMW78184.1"/>
    <property type="molecule type" value="Genomic_DNA"/>
</dbReference>
<keyword evidence="4" id="KW-1185">Reference proteome</keyword>
<feature type="signal peptide" evidence="1">
    <location>
        <begin position="1"/>
        <end position="18"/>
    </location>
</feature>
<dbReference type="InterPro" id="IPR031345">
    <property type="entry name" value="T9SS_Plug_N"/>
</dbReference>
<evidence type="ECO:0000313" key="4">
    <source>
        <dbReference type="Proteomes" id="UP001180481"/>
    </source>
</evidence>
<organism evidence="3 4">
    <name type="scientific">Flavobacterium nakdongensis</name>
    <dbReference type="NCBI Taxonomy" id="3073563"/>
    <lineage>
        <taxon>Bacteria</taxon>
        <taxon>Pseudomonadati</taxon>
        <taxon>Bacteroidota</taxon>
        <taxon>Flavobacteriia</taxon>
        <taxon>Flavobacteriales</taxon>
        <taxon>Flavobacteriaceae</taxon>
        <taxon>Flavobacterium</taxon>
    </lineage>
</organism>
<name>A0ABY9RBK7_9FLAO</name>
<dbReference type="Pfam" id="PF17116">
    <property type="entry name" value="T9SS_plug_1st"/>
    <property type="match status" value="1"/>
</dbReference>
<keyword evidence="1" id="KW-0732">Signal</keyword>
<feature type="chain" id="PRO_5047116863" evidence="1">
    <location>
        <begin position="19"/>
        <end position="413"/>
    </location>
</feature>
<gene>
    <name evidence="3" type="ORF">RF683_01715</name>
</gene>
<feature type="domain" description="Type 9 secretion system plug protein N-terminal" evidence="2">
    <location>
        <begin position="29"/>
        <end position="149"/>
    </location>
</feature>
<dbReference type="Proteomes" id="UP001180481">
    <property type="component" value="Chromosome"/>
</dbReference>
<reference evidence="3" key="1">
    <citation type="submission" date="2023-09" db="EMBL/GenBank/DDBJ databases">
        <title>Flavobacterium sp. 20NA77.7 isolated from freshwater.</title>
        <authorList>
            <person name="Le V."/>
            <person name="Ko S.-R."/>
            <person name="Ahn C.-Y."/>
            <person name="Oh H.-M."/>
        </authorList>
    </citation>
    <scope>NUCLEOTIDE SEQUENCE</scope>
    <source>
        <strain evidence="3">20NA77.7</strain>
    </source>
</reference>
<proteinExistence type="predicted"/>
<accession>A0ABY9RBK7</accession>
<evidence type="ECO:0000256" key="1">
    <source>
        <dbReference type="SAM" id="SignalP"/>
    </source>
</evidence>
<protein>
    <submittedName>
        <fullName evidence="3">DUF5103 domain-containing protein</fullName>
    </submittedName>
</protein>
<evidence type="ECO:0000313" key="3">
    <source>
        <dbReference type="EMBL" id="WMW78184.1"/>
    </source>
</evidence>
<dbReference type="InterPro" id="IPR013783">
    <property type="entry name" value="Ig-like_fold"/>
</dbReference>
<dbReference type="RefSeq" id="WP_309532503.1">
    <property type="nucleotide sequence ID" value="NZ_CP133721.1"/>
</dbReference>
<sequence>MKNKLLIFYFLVSFFVTAQETETLPPYNIKTVTFVQNNTNVIPFFRLGDAFELQFDDLYGNEADYYYTIEHFNYDWTPSVLLKNEYLAGLDNQRIQNYLNSLNCLQIYSHYTISFPNKFNQIIKTGNYMVKVFDSENNLVFSRKLSIYEDTLAVGVTIRRSRDLETVQQKQNVEFIIDYQNKILQNPERNIKVAVFQNGKFNNAIYNIKPQYTIGTQLIYRYNKETQFWGGNEFLNFENKNVRGASNSVFRVTTGDIYNTHLYTNEARKNKIYTYFPDINGNFLVTNYNVTNPAIESDYCWVYFSLITDTNPLEKAIYINGMFNNYAIIPENKMDYNNESKRFEKALLIKQGFTNYQYVLVDDKGTIDEKNAIDGNFFQTENNYMILVYYKGPADRYDRIIGIGNGSSIDIKN</sequence>